<sequence>MPTTPLKPKLIIFDLLTALLDSWTAWDTAASTALSQDPHATHSQTSAETLGRAWRQNYLHLTYATGPYVPYADLVRNAASLTPGLPPTAADLLLFNYTRWLRPWPEVPETLRQLRSRGYTLAVATNCSAELGHAAAALCGGGELGESVFEVVVTAEESGWYKPAPEAYLAALRKAGVGANEALFVAGSAADVPGAAGAGLRVVWHNRVGMAAKEVVRPEREGRTLEEVLEGIVL</sequence>
<feature type="signal peptide" evidence="2">
    <location>
        <begin position="1"/>
        <end position="25"/>
    </location>
</feature>
<dbReference type="PANTHER" id="PTHR43316">
    <property type="entry name" value="HYDROLASE, HALOACID DELAHOGENASE-RELATED"/>
    <property type="match status" value="1"/>
</dbReference>
<evidence type="ECO:0000313" key="4">
    <source>
        <dbReference type="Proteomes" id="UP000572817"/>
    </source>
</evidence>
<comment type="caution">
    <text evidence="3">The sequence shown here is derived from an EMBL/GenBank/DDBJ whole genome shotgun (WGS) entry which is preliminary data.</text>
</comment>
<evidence type="ECO:0000256" key="1">
    <source>
        <dbReference type="ARBA" id="ARBA00022801"/>
    </source>
</evidence>
<dbReference type="InterPro" id="IPR036412">
    <property type="entry name" value="HAD-like_sf"/>
</dbReference>
<dbReference type="InterPro" id="IPR023198">
    <property type="entry name" value="PGP-like_dom2"/>
</dbReference>
<dbReference type="Proteomes" id="UP000572817">
    <property type="component" value="Unassembled WGS sequence"/>
</dbReference>
<protein>
    <submittedName>
        <fullName evidence="3">2-deoxyglucose-6-phosphate phosphatase</fullName>
    </submittedName>
</protein>
<dbReference type="GO" id="GO:0016791">
    <property type="term" value="F:phosphatase activity"/>
    <property type="evidence" value="ECO:0007669"/>
    <property type="project" value="UniProtKB-ARBA"/>
</dbReference>
<accession>A0A8H4NG97</accession>
<dbReference type="EMBL" id="WWBZ02000001">
    <property type="protein sequence ID" value="KAF4313842.1"/>
    <property type="molecule type" value="Genomic_DNA"/>
</dbReference>
<dbReference type="SUPFAM" id="SSF56784">
    <property type="entry name" value="HAD-like"/>
    <property type="match status" value="1"/>
</dbReference>
<evidence type="ECO:0000256" key="2">
    <source>
        <dbReference type="SAM" id="SignalP"/>
    </source>
</evidence>
<evidence type="ECO:0000313" key="3">
    <source>
        <dbReference type="EMBL" id="KAF4313842.1"/>
    </source>
</evidence>
<feature type="chain" id="PRO_5034905789" evidence="2">
    <location>
        <begin position="26"/>
        <end position="234"/>
    </location>
</feature>
<gene>
    <name evidence="3" type="ORF">GTA08_BOTSDO00670</name>
</gene>
<dbReference type="InterPro" id="IPR006439">
    <property type="entry name" value="HAD-SF_hydro_IA"/>
</dbReference>
<reference evidence="3" key="1">
    <citation type="submission" date="2020-04" db="EMBL/GenBank/DDBJ databases">
        <title>Genome Assembly and Annotation of Botryosphaeria dothidea sdau 11-99, a Latent Pathogen of Apple Fruit Ring Rot in China.</title>
        <authorList>
            <person name="Yu C."/>
            <person name="Diao Y."/>
            <person name="Lu Q."/>
            <person name="Zhao J."/>
            <person name="Cui S."/>
            <person name="Peng C."/>
            <person name="He B."/>
            <person name="Liu H."/>
        </authorList>
    </citation>
    <scope>NUCLEOTIDE SEQUENCE [LARGE SCALE GENOMIC DNA]</scope>
    <source>
        <strain evidence="3">Sdau11-99</strain>
    </source>
</reference>
<dbReference type="Gene3D" id="3.40.50.1000">
    <property type="entry name" value="HAD superfamily/HAD-like"/>
    <property type="match status" value="1"/>
</dbReference>
<name>A0A8H4NG97_9PEZI</name>
<dbReference type="InterPro" id="IPR051540">
    <property type="entry name" value="S-2-haloacid_dehalogenase"/>
</dbReference>
<dbReference type="PANTHER" id="PTHR43316:SF3">
    <property type="entry name" value="HALOACID DEHALOGENASE, TYPE II (AFU_ORTHOLOGUE AFUA_2G07750)-RELATED"/>
    <property type="match status" value="1"/>
</dbReference>
<dbReference type="AlphaFoldDB" id="A0A8H4NG97"/>
<organism evidence="3 4">
    <name type="scientific">Botryosphaeria dothidea</name>
    <dbReference type="NCBI Taxonomy" id="55169"/>
    <lineage>
        <taxon>Eukaryota</taxon>
        <taxon>Fungi</taxon>
        <taxon>Dikarya</taxon>
        <taxon>Ascomycota</taxon>
        <taxon>Pezizomycotina</taxon>
        <taxon>Dothideomycetes</taxon>
        <taxon>Dothideomycetes incertae sedis</taxon>
        <taxon>Botryosphaeriales</taxon>
        <taxon>Botryosphaeriaceae</taxon>
        <taxon>Botryosphaeria</taxon>
    </lineage>
</organism>
<dbReference type="SFLD" id="SFLDG01129">
    <property type="entry name" value="C1.5:_HAD__Beta-PGM__Phosphata"/>
    <property type="match status" value="1"/>
</dbReference>
<dbReference type="OrthoDB" id="20198at2759"/>
<keyword evidence="2" id="KW-0732">Signal</keyword>
<dbReference type="Pfam" id="PF00702">
    <property type="entry name" value="Hydrolase"/>
    <property type="match status" value="1"/>
</dbReference>
<keyword evidence="1" id="KW-0378">Hydrolase</keyword>
<dbReference type="PRINTS" id="PR00413">
    <property type="entry name" value="HADHALOGNASE"/>
</dbReference>
<keyword evidence="4" id="KW-1185">Reference proteome</keyword>
<dbReference type="SFLD" id="SFLDS00003">
    <property type="entry name" value="Haloacid_Dehalogenase"/>
    <property type="match status" value="1"/>
</dbReference>
<dbReference type="Gene3D" id="1.10.150.240">
    <property type="entry name" value="Putative phosphatase, domain 2"/>
    <property type="match status" value="1"/>
</dbReference>
<proteinExistence type="predicted"/>
<dbReference type="InterPro" id="IPR023214">
    <property type="entry name" value="HAD_sf"/>
</dbReference>